<dbReference type="Proteomes" id="UP000464524">
    <property type="component" value="Chromosome"/>
</dbReference>
<keyword evidence="5" id="KW-0378">Hydrolase</keyword>
<gene>
    <name evidence="5" type="ORF">FX988_03131</name>
</gene>
<dbReference type="AlphaFoldDB" id="A0A857JLW5"/>
<dbReference type="PANTHER" id="PTHR42939">
    <property type="entry name" value="ABC TRANSPORTER ATP-BINDING PROTEIN ALBC-RELATED"/>
    <property type="match status" value="1"/>
</dbReference>
<dbReference type="Gene3D" id="3.40.50.300">
    <property type="entry name" value="P-loop containing nucleotide triphosphate hydrolases"/>
    <property type="match status" value="1"/>
</dbReference>
<dbReference type="PANTHER" id="PTHR42939:SF1">
    <property type="entry name" value="ABC TRANSPORTER ATP-BINDING PROTEIN ALBC-RELATED"/>
    <property type="match status" value="1"/>
</dbReference>
<keyword evidence="6" id="KW-1185">Reference proteome</keyword>
<dbReference type="KEGG" id="pmes:FX988_03131"/>
<keyword evidence="1" id="KW-0813">Transport</keyword>
<organism evidence="5 6">
    <name type="scientific">Paraglaciecola mesophila</name>
    <dbReference type="NCBI Taxonomy" id="197222"/>
    <lineage>
        <taxon>Bacteria</taxon>
        <taxon>Pseudomonadati</taxon>
        <taxon>Pseudomonadota</taxon>
        <taxon>Gammaproteobacteria</taxon>
        <taxon>Alteromonadales</taxon>
        <taxon>Alteromonadaceae</taxon>
        <taxon>Paraglaciecola</taxon>
    </lineage>
</organism>
<dbReference type="GO" id="GO:0016887">
    <property type="term" value="F:ATP hydrolysis activity"/>
    <property type="evidence" value="ECO:0007669"/>
    <property type="project" value="InterPro"/>
</dbReference>
<keyword evidence="2" id="KW-0547">Nucleotide-binding</keyword>
<dbReference type="SUPFAM" id="SSF52540">
    <property type="entry name" value="P-loop containing nucleoside triphosphate hydrolases"/>
    <property type="match status" value="1"/>
</dbReference>
<dbReference type="EMBL" id="CP047656">
    <property type="protein sequence ID" value="QHJ12873.1"/>
    <property type="molecule type" value="Genomic_DNA"/>
</dbReference>
<evidence type="ECO:0000256" key="1">
    <source>
        <dbReference type="ARBA" id="ARBA00022448"/>
    </source>
</evidence>
<proteinExistence type="predicted"/>
<reference evidence="5 6" key="1">
    <citation type="submission" date="2019-12" db="EMBL/GenBank/DDBJ databases">
        <title>Genome sequencing and assembly of endphytes of Porphyra tenera.</title>
        <authorList>
            <person name="Park J.M."/>
            <person name="Shin R."/>
            <person name="Jo S.H."/>
        </authorList>
    </citation>
    <scope>NUCLEOTIDE SEQUENCE [LARGE SCALE GENOMIC DNA]</scope>
    <source>
        <strain evidence="5 6">GPM4</strain>
    </source>
</reference>
<evidence type="ECO:0000259" key="4">
    <source>
        <dbReference type="PROSITE" id="PS50893"/>
    </source>
</evidence>
<dbReference type="SMART" id="SM00382">
    <property type="entry name" value="AAA"/>
    <property type="match status" value="1"/>
</dbReference>
<dbReference type="Pfam" id="PF00005">
    <property type="entry name" value="ABC_tran"/>
    <property type="match status" value="1"/>
</dbReference>
<protein>
    <submittedName>
        <fullName evidence="5">Putative ABC transporter ATP-binding protein YxlF</fullName>
        <ecNumber evidence="5">3.6.3.-</ecNumber>
    </submittedName>
</protein>
<accession>A0A857JLW5</accession>
<dbReference type="InterPro" id="IPR003439">
    <property type="entry name" value="ABC_transporter-like_ATP-bd"/>
</dbReference>
<dbReference type="GO" id="GO:0005524">
    <property type="term" value="F:ATP binding"/>
    <property type="evidence" value="ECO:0007669"/>
    <property type="project" value="UniProtKB-KW"/>
</dbReference>
<name>A0A857JLW5_9ALTE</name>
<dbReference type="OrthoDB" id="9804819at2"/>
<feature type="domain" description="ABC transporter" evidence="4">
    <location>
        <begin position="11"/>
        <end position="240"/>
    </location>
</feature>
<sequence>MIEIDQAKAVIEANSLCVNIKNNPILKGLNFQVKAGEIYALLGGNGAGKSTTLKTLLGFNAPSSGSVKVDGKEVVKALNLVREKTAYLPESATLYTHLTARENVKYFLSLADIKKSDAEVNQAFDRVALQEKARDRHMQTYSKGMRQKTAIALALLREAPIFLLDEPTSGLDPVAIDEFNQLVRELASGGATILMVTHDVYGACQVADRIGLLRDGELVGEFSAPQNGQIETEQVHAAFAQRGAA</sequence>
<dbReference type="EC" id="3.6.3.-" evidence="5"/>
<keyword evidence="3 5" id="KW-0067">ATP-binding</keyword>
<dbReference type="InterPro" id="IPR003593">
    <property type="entry name" value="AAA+_ATPase"/>
</dbReference>
<evidence type="ECO:0000313" key="5">
    <source>
        <dbReference type="EMBL" id="QHJ12873.1"/>
    </source>
</evidence>
<evidence type="ECO:0000313" key="6">
    <source>
        <dbReference type="Proteomes" id="UP000464524"/>
    </source>
</evidence>
<evidence type="ECO:0000256" key="3">
    <source>
        <dbReference type="ARBA" id="ARBA00022840"/>
    </source>
</evidence>
<evidence type="ECO:0000256" key="2">
    <source>
        <dbReference type="ARBA" id="ARBA00022741"/>
    </source>
</evidence>
<dbReference type="InterPro" id="IPR051782">
    <property type="entry name" value="ABC_Transporter_VariousFunc"/>
</dbReference>
<dbReference type="RefSeq" id="WP_160181035.1">
    <property type="nucleotide sequence ID" value="NZ_CP047656.1"/>
</dbReference>
<dbReference type="PROSITE" id="PS50893">
    <property type="entry name" value="ABC_TRANSPORTER_2"/>
    <property type="match status" value="1"/>
</dbReference>
<dbReference type="CDD" id="cd03230">
    <property type="entry name" value="ABC_DR_subfamily_A"/>
    <property type="match status" value="1"/>
</dbReference>
<dbReference type="InterPro" id="IPR027417">
    <property type="entry name" value="P-loop_NTPase"/>
</dbReference>